<gene>
    <name evidence="1" type="ORF">Pla110_09670</name>
</gene>
<organism evidence="1 2">
    <name type="scientific">Polystyrenella longa</name>
    <dbReference type="NCBI Taxonomy" id="2528007"/>
    <lineage>
        <taxon>Bacteria</taxon>
        <taxon>Pseudomonadati</taxon>
        <taxon>Planctomycetota</taxon>
        <taxon>Planctomycetia</taxon>
        <taxon>Planctomycetales</taxon>
        <taxon>Planctomycetaceae</taxon>
        <taxon>Polystyrenella</taxon>
    </lineage>
</organism>
<dbReference type="AlphaFoldDB" id="A0A518CJ60"/>
<dbReference type="Proteomes" id="UP000317178">
    <property type="component" value="Chromosome"/>
</dbReference>
<evidence type="ECO:0000313" key="2">
    <source>
        <dbReference type="Proteomes" id="UP000317178"/>
    </source>
</evidence>
<keyword evidence="2" id="KW-1185">Reference proteome</keyword>
<sequence>MWVRAGCWCIMRRSVQRHWCVMEAKQRLTRYDQQEHYNKGQGIGDPKGLEWMIRSGKLDKRKQYSHKFEIKVESGTEDWLKKISDRDAIPSHNNGGVYAIPEDIIGQFNDRTIHINVSP</sequence>
<name>A0A518CJ60_9PLAN</name>
<dbReference type="EMBL" id="CP036281">
    <property type="protein sequence ID" value="QDU79261.1"/>
    <property type="molecule type" value="Genomic_DNA"/>
</dbReference>
<evidence type="ECO:0000313" key="1">
    <source>
        <dbReference type="EMBL" id="QDU79261.1"/>
    </source>
</evidence>
<reference evidence="1 2" key="1">
    <citation type="submission" date="2019-02" db="EMBL/GenBank/DDBJ databases">
        <title>Deep-cultivation of Planctomycetes and their phenomic and genomic characterization uncovers novel biology.</title>
        <authorList>
            <person name="Wiegand S."/>
            <person name="Jogler M."/>
            <person name="Boedeker C."/>
            <person name="Pinto D."/>
            <person name="Vollmers J."/>
            <person name="Rivas-Marin E."/>
            <person name="Kohn T."/>
            <person name="Peeters S.H."/>
            <person name="Heuer A."/>
            <person name="Rast P."/>
            <person name="Oberbeckmann S."/>
            <person name="Bunk B."/>
            <person name="Jeske O."/>
            <person name="Meyerdierks A."/>
            <person name="Storesund J.E."/>
            <person name="Kallscheuer N."/>
            <person name="Luecker S."/>
            <person name="Lage O.M."/>
            <person name="Pohl T."/>
            <person name="Merkel B.J."/>
            <person name="Hornburger P."/>
            <person name="Mueller R.-W."/>
            <person name="Bruemmer F."/>
            <person name="Labrenz M."/>
            <person name="Spormann A.M."/>
            <person name="Op den Camp H."/>
            <person name="Overmann J."/>
            <person name="Amann R."/>
            <person name="Jetten M.S.M."/>
            <person name="Mascher T."/>
            <person name="Medema M.H."/>
            <person name="Devos D.P."/>
            <person name="Kaster A.-K."/>
            <person name="Ovreas L."/>
            <person name="Rohde M."/>
            <person name="Galperin M.Y."/>
            <person name="Jogler C."/>
        </authorList>
    </citation>
    <scope>NUCLEOTIDE SEQUENCE [LARGE SCALE GENOMIC DNA]</scope>
    <source>
        <strain evidence="1 2">Pla110</strain>
    </source>
</reference>
<dbReference type="KEGG" id="plon:Pla110_09670"/>
<protein>
    <submittedName>
        <fullName evidence="1">Uncharacterized protein</fullName>
    </submittedName>
</protein>
<proteinExistence type="predicted"/>
<accession>A0A518CJ60</accession>